<feature type="transmembrane region" description="Helical" evidence="1">
    <location>
        <begin position="388"/>
        <end position="405"/>
    </location>
</feature>
<feature type="transmembrane region" description="Helical" evidence="1">
    <location>
        <begin position="304"/>
        <end position="326"/>
    </location>
</feature>
<dbReference type="Pfam" id="PF09913">
    <property type="entry name" value="DUF2142"/>
    <property type="match status" value="1"/>
</dbReference>
<keyword evidence="1" id="KW-0812">Transmembrane</keyword>
<feature type="transmembrane region" description="Helical" evidence="1">
    <location>
        <begin position="479"/>
        <end position="500"/>
    </location>
</feature>
<protein>
    <submittedName>
        <fullName evidence="2">Uncharacterized membrane protein</fullName>
    </submittedName>
</protein>
<feature type="transmembrane region" description="Helical" evidence="1">
    <location>
        <begin position="449"/>
        <end position="467"/>
    </location>
</feature>
<dbReference type="EMBL" id="FMXB01000009">
    <property type="protein sequence ID" value="SDA55903.1"/>
    <property type="molecule type" value="Genomic_DNA"/>
</dbReference>
<evidence type="ECO:0000256" key="1">
    <source>
        <dbReference type="SAM" id="Phobius"/>
    </source>
</evidence>
<proteinExistence type="predicted"/>
<dbReference type="Proteomes" id="UP000323439">
    <property type="component" value="Unassembled WGS sequence"/>
</dbReference>
<feature type="transmembrane region" description="Helical" evidence="1">
    <location>
        <begin position="15"/>
        <end position="32"/>
    </location>
</feature>
<feature type="transmembrane region" description="Helical" evidence="1">
    <location>
        <begin position="237"/>
        <end position="254"/>
    </location>
</feature>
<dbReference type="InterPro" id="IPR018674">
    <property type="entry name" value="DUF2142_membrane"/>
</dbReference>
<feature type="transmembrane region" description="Helical" evidence="1">
    <location>
        <begin position="187"/>
        <end position="207"/>
    </location>
</feature>
<keyword evidence="1" id="KW-1133">Transmembrane helix</keyword>
<evidence type="ECO:0000313" key="3">
    <source>
        <dbReference type="Proteomes" id="UP000323439"/>
    </source>
</evidence>
<accession>A0A1G5WCV4</accession>
<keyword evidence="1" id="KW-0472">Membrane</keyword>
<feature type="transmembrane region" description="Helical" evidence="1">
    <location>
        <begin position="44"/>
        <end position="62"/>
    </location>
</feature>
<keyword evidence="3" id="KW-1185">Reference proteome</keyword>
<dbReference type="RefSeq" id="WP_149731878.1">
    <property type="nucleotide sequence ID" value="NZ_FMXB01000009.1"/>
</dbReference>
<evidence type="ECO:0000313" key="2">
    <source>
        <dbReference type="EMBL" id="SDA55903.1"/>
    </source>
</evidence>
<organism evidence="2 3">
    <name type="scientific">Methanobrevibacter millerae</name>
    <dbReference type="NCBI Taxonomy" id="230361"/>
    <lineage>
        <taxon>Archaea</taxon>
        <taxon>Methanobacteriati</taxon>
        <taxon>Methanobacteriota</taxon>
        <taxon>Methanomada group</taxon>
        <taxon>Methanobacteria</taxon>
        <taxon>Methanobacteriales</taxon>
        <taxon>Methanobacteriaceae</taxon>
        <taxon>Methanobrevibacter</taxon>
    </lineage>
</organism>
<reference evidence="2 3" key="1">
    <citation type="submission" date="2016-10" db="EMBL/GenBank/DDBJ databases">
        <authorList>
            <person name="Varghese N."/>
            <person name="Submissions S."/>
        </authorList>
    </citation>
    <scope>NUCLEOTIDE SEQUENCE [LARGE SCALE GENOMIC DNA]</scope>
    <source>
        <strain evidence="2 3">DSM 16643</strain>
    </source>
</reference>
<dbReference type="AlphaFoldDB" id="A0A1G5WCV4"/>
<sequence length="501" mass="56906">MNRLMEDFADKQNRNYFLAFIILTIFATLCLFTQDNYASPLKEIIILFVTLIFGIISIASYVKERKIHKTAVIIIILFGMMCVFLSPICSVSDELEHFTRSEITTQGVLFPEYITQDNISGFKTIESTSNTEPRDHTIFETDWDTQKINFTEVLSNSAFQQNPFYVYIAQAIGIELAKILNINNISLLWFARICNLLLYAGLCGIAIKQTPMLKMPMAVIACFPLSIIQAASCSSDAFIFSFTLVVIAYLAHMYKSKDASLTKKHILIYTVMVVVLGLTKVTLGALILLLVIIPKSKFKTPSDYYSILISIVIVLLSLLAWSKFYAVDGITHSWRRELFKIKHVNSTEQISYLMSNPQAIVTFARIGDQLPTQIYALTRFYSEYPTSALLNYVYFIFAMLFALFYPIKENLSKNKRLIIGFIIAIIILGTYIVQYLTWAPVGSINLLDAGVVPRYFLPVLVLIPLIFNVNNKNFKNQELTIITCITIFLSSAIMFIATMLY</sequence>
<dbReference type="OrthoDB" id="75373at2157"/>
<gene>
    <name evidence="2" type="ORF">SAMN02910315_01327</name>
</gene>
<feature type="transmembrane region" description="Helical" evidence="1">
    <location>
        <begin position="68"/>
        <end position="91"/>
    </location>
</feature>
<feature type="transmembrane region" description="Helical" evidence="1">
    <location>
        <begin position="266"/>
        <end position="292"/>
    </location>
</feature>
<name>A0A1G5WCV4_9EURY</name>
<feature type="transmembrane region" description="Helical" evidence="1">
    <location>
        <begin position="417"/>
        <end position="437"/>
    </location>
</feature>